<evidence type="ECO:0000313" key="1">
    <source>
        <dbReference type="EMBL" id="CAI4217039.1"/>
    </source>
</evidence>
<dbReference type="AlphaFoldDB" id="A0A9P1H5A6"/>
<accession>A0A9P1H5A6</accession>
<sequence length="73" mass="8017">MARGLALSVSGVVASASRDRTSAGIRPVECSIRHRASGENREPEYSKNARIRRTQRQSVGMKDTLENLAVFSK</sequence>
<reference evidence="1" key="1">
    <citation type="submission" date="2022-11" db="EMBL/GenBank/DDBJ databases">
        <authorList>
            <person name="Scott C."/>
            <person name="Bruce N."/>
        </authorList>
    </citation>
    <scope>NUCLEOTIDE SEQUENCE</scope>
</reference>
<comment type="caution">
    <text evidence="1">The sequence shown here is derived from an EMBL/GenBank/DDBJ whole genome shotgun (WGS) entry which is preliminary data.</text>
</comment>
<organism evidence="1 2">
    <name type="scientific">Parascedosporium putredinis</name>
    <dbReference type="NCBI Taxonomy" id="1442378"/>
    <lineage>
        <taxon>Eukaryota</taxon>
        <taxon>Fungi</taxon>
        <taxon>Dikarya</taxon>
        <taxon>Ascomycota</taxon>
        <taxon>Pezizomycotina</taxon>
        <taxon>Sordariomycetes</taxon>
        <taxon>Hypocreomycetidae</taxon>
        <taxon>Microascales</taxon>
        <taxon>Microascaceae</taxon>
        <taxon>Parascedosporium</taxon>
    </lineage>
</organism>
<proteinExistence type="predicted"/>
<dbReference type="EMBL" id="CALLCH030000015">
    <property type="protein sequence ID" value="CAI4217039.1"/>
    <property type="molecule type" value="Genomic_DNA"/>
</dbReference>
<dbReference type="Proteomes" id="UP000838763">
    <property type="component" value="Unassembled WGS sequence"/>
</dbReference>
<gene>
    <name evidence="1" type="ORF">PPNO1_LOCUS6682</name>
</gene>
<protein>
    <submittedName>
        <fullName evidence="1">Uncharacterized protein</fullName>
    </submittedName>
</protein>
<name>A0A9P1H5A6_9PEZI</name>
<evidence type="ECO:0000313" key="2">
    <source>
        <dbReference type="Proteomes" id="UP000838763"/>
    </source>
</evidence>
<keyword evidence="2" id="KW-1185">Reference proteome</keyword>